<accession>A0ABX1S8R5</accession>
<organism evidence="4 5">
    <name type="scientific">Pseudonocardia acidicola</name>
    <dbReference type="NCBI Taxonomy" id="2724939"/>
    <lineage>
        <taxon>Bacteria</taxon>
        <taxon>Bacillati</taxon>
        <taxon>Actinomycetota</taxon>
        <taxon>Actinomycetes</taxon>
        <taxon>Pseudonocardiales</taxon>
        <taxon>Pseudonocardiaceae</taxon>
        <taxon>Pseudonocardia</taxon>
    </lineage>
</organism>
<dbReference type="InterPro" id="IPR051448">
    <property type="entry name" value="CdaR-like_regulators"/>
</dbReference>
<dbReference type="PANTHER" id="PTHR33744:SF7">
    <property type="entry name" value="PUCR FAMILY TRANSCRIPTIONAL REGULATOR"/>
    <property type="match status" value="1"/>
</dbReference>
<dbReference type="Pfam" id="PF13556">
    <property type="entry name" value="HTH_30"/>
    <property type="match status" value="1"/>
</dbReference>
<dbReference type="RefSeq" id="WP_169380922.1">
    <property type="nucleotide sequence ID" value="NZ_JAAXLA010000012.1"/>
</dbReference>
<evidence type="ECO:0000259" key="3">
    <source>
        <dbReference type="Pfam" id="PF17853"/>
    </source>
</evidence>
<evidence type="ECO:0000313" key="5">
    <source>
        <dbReference type="Proteomes" id="UP000820669"/>
    </source>
</evidence>
<dbReference type="PANTHER" id="PTHR33744">
    <property type="entry name" value="CARBOHYDRATE DIACID REGULATOR"/>
    <property type="match status" value="1"/>
</dbReference>
<protein>
    <submittedName>
        <fullName evidence="4">PucR family transcriptional regulator</fullName>
    </submittedName>
</protein>
<feature type="domain" description="CdaR GGDEF-like" evidence="3">
    <location>
        <begin position="247"/>
        <end position="382"/>
    </location>
</feature>
<dbReference type="Proteomes" id="UP000820669">
    <property type="component" value="Unassembled WGS sequence"/>
</dbReference>
<dbReference type="InterPro" id="IPR041522">
    <property type="entry name" value="CdaR_GGDEF"/>
</dbReference>
<proteinExistence type="inferred from homology"/>
<dbReference type="Gene3D" id="1.10.10.2840">
    <property type="entry name" value="PucR C-terminal helix-turn-helix domain"/>
    <property type="match status" value="1"/>
</dbReference>
<dbReference type="InterPro" id="IPR042070">
    <property type="entry name" value="PucR_C-HTH_sf"/>
</dbReference>
<keyword evidence="5" id="KW-1185">Reference proteome</keyword>
<dbReference type="EMBL" id="JAAXLA010000012">
    <property type="protein sequence ID" value="NMH97485.1"/>
    <property type="molecule type" value="Genomic_DNA"/>
</dbReference>
<comment type="similarity">
    <text evidence="1">Belongs to the CdaR family.</text>
</comment>
<comment type="caution">
    <text evidence="4">The sequence shown here is derived from an EMBL/GenBank/DDBJ whole genome shotgun (WGS) entry which is preliminary data.</text>
</comment>
<gene>
    <name evidence="4" type="ORF">HF526_09195</name>
</gene>
<sequence length="498" mass="52788">MDSLQALLDAPDLRLLLRRLAGPDSDAPVRRIALVEDLGRLGDLEEATLAVLTHAASQDAVSYRLDVALRTVGSRDISAVVLTDGREGIAPTAAALARRVSVAVLRTRADCDLAALLLALHRELAGGPEVALARIRAALRALEGGTADAATPEGLLRAATRALGAPVELRDPGPADIAAPVVVSDEIEAMVSAPRGDGHAEDAADAVVHLAAAAVARARAAARQAEDAPIRSRGELISEFVLARPDHGDRLLERMRAAGLTIDGWHTAILIDIENLPALAAEDELVSLRITDRVATLGLEAARATGGVWHRARIGSGLLLTRMERHDLGSRGGRDVAHAAAQILRRILSRLPEIALVCGVGSTHVGATGLRTTLAEARAALAAGHAGRRINVPTSFDEVGLQRTLIEWFASDSAREAVDSLLRPLDDLGPQKSRTALQTLRVYLDNQGSTTRAAAVLHLHRNAIAYRVRRIFELLDVDPEDPDAVLMLQLACRARSLG</sequence>
<evidence type="ECO:0000259" key="2">
    <source>
        <dbReference type="Pfam" id="PF13556"/>
    </source>
</evidence>
<name>A0ABX1S8R5_9PSEU</name>
<dbReference type="Pfam" id="PF17853">
    <property type="entry name" value="GGDEF_2"/>
    <property type="match status" value="1"/>
</dbReference>
<reference evidence="4 5" key="1">
    <citation type="submission" date="2020-04" db="EMBL/GenBank/DDBJ databases">
        <authorList>
            <person name="Klaysubun C."/>
            <person name="Duangmal K."/>
            <person name="Lipun K."/>
        </authorList>
    </citation>
    <scope>NUCLEOTIDE SEQUENCE [LARGE SCALE GENOMIC DNA]</scope>
    <source>
        <strain evidence="4 5">K10HN5</strain>
    </source>
</reference>
<dbReference type="InterPro" id="IPR025736">
    <property type="entry name" value="PucR_C-HTH_dom"/>
</dbReference>
<evidence type="ECO:0000256" key="1">
    <source>
        <dbReference type="ARBA" id="ARBA00006754"/>
    </source>
</evidence>
<feature type="domain" description="PucR C-terminal helix-turn-helix" evidence="2">
    <location>
        <begin position="437"/>
        <end position="494"/>
    </location>
</feature>
<evidence type="ECO:0000313" key="4">
    <source>
        <dbReference type="EMBL" id="NMH97485.1"/>
    </source>
</evidence>